<keyword evidence="2" id="KW-1185">Reference proteome</keyword>
<dbReference type="EMBL" id="BAAARV010000073">
    <property type="protein sequence ID" value="GAA2372381.1"/>
    <property type="molecule type" value="Genomic_DNA"/>
</dbReference>
<proteinExistence type="predicted"/>
<protein>
    <submittedName>
        <fullName evidence="1">Uncharacterized protein</fullName>
    </submittedName>
</protein>
<sequence length="96" mass="10193">MLGVEIYRLWRAGRVDLPALAGVYRRAADGFGGVRHDDRHWCVLRAQLVSVLAAAEGQIEEAAAAVCVAAAEYARADAAAGAEFDRLRGGNAEGPR</sequence>
<gene>
    <name evidence="1" type="ORF">GCM10010170_074650</name>
</gene>
<comment type="caution">
    <text evidence="1">The sequence shown here is derived from an EMBL/GenBank/DDBJ whole genome shotgun (WGS) entry which is preliminary data.</text>
</comment>
<dbReference type="Proteomes" id="UP001501444">
    <property type="component" value="Unassembled WGS sequence"/>
</dbReference>
<name>A0ABN3H8M4_9ACTN</name>
<organism evidence="1 2">
    <name type="scientific">Dactylosporangium salmoneum</name>
    <dbReference type="NCBI Taxonomy" id="53361"/>
    <lineage>
        <taxon>Bacteria</taxon>
        <taxon>Bacillati</taxon>
        <taxon>Actinomycetota</taxon>
        <taxon>Actinomycetes</taxon>
        <taxon>Micromonosporales</taxon>
        <taxon>Micromonosporaceae</taxon>
        <taxon>Dactylosporangium</taxon>
    </lineage>
</organism>
<accession>A0ABN3H8M4</accession>
<evidence type="ECO:0000313" key="2">
    <source>
        <dbReference type="Proteomes" id="UP001501444"/>
    </source>
</evidence>
<evidence type="ECO:0000313" key="1">
    <source>
        <dbReference type="EMBL" id="GAA2372381.1"/>
    </source>
</evidence>
<reference evidence="1 2" key="1">
    <citation type="journal article" date="2019" name="Int. J. Syst. Evol. Microbiol.">
        <title>The Global Catalogue of Microorganisms (GCM) 10K type strain sequencing project: providing services to taxonomists for standard genome sequencing and annotation.</title>
        <authorList>
            <consortium name="The Broad Institute Genomics Platform"/>
            <consortium name="The Broad Institute Genome Sequencing Center for Infectious Disease"/>
            <person name="Wu L."/>
            <person name="Ma J."/>
        </authorList>
    </citation>
    <scope>NUCLEOTIDE SEQUENCE [LARGE SCALE GENOMIC DNA]</scope>
    <source>
        <strain evidence="1 2">JCM 3272</strain>
    </source>
</reference>